<protein>
    <submittedName>
        <fullName evidence="3">SDR family NAD(P)-dependent oxidoreductase</fullName>
        <ecNumber evidence="3">1.1.1.-</ecNumber>
    </submittedName>
</protein>
<dbReference type="Pfam" id="PF13561">
    <property type="entry name" value="adh_short_C2"/>
    <property type="match status" value="1"/>
</dbReference>
<dbReference type="PANTHER" id="PTHR42760">
    <property type="entry name" value="SHORT-CHAIN DEHYDROGENASES/REDUCTASES FAMILY MEMBER"/>
    <property type="match status" value="1"/>
</dbReference>
<proteinExistence type="inferred from homology"/>
<dbReference type="GO" id="GO:0016491">
    <property type="term" value="F:oxidoreductase activity"/>
    <property type="evidence" value="ECO:0007669"/>
    <property type="project" value="UniProtKB-KW"/>
</dbReference>
<accession>A0ABW4JC05</accession>
<dbReference type="Gene3D" id="3.40.50.720">
    <property type="entry name" value="NAD(P)-binding Rossmann-like Domain"/>
    <property type="match status" value="1"/>
</dbReference>
<evidence type="ECO:0000313" key="3">
    <source>
        <dbReference type="EMBL" id="MFD1673857.1"/>
    </source>
</evidence>
<dbReference type="PRINTS" id="PR00080">
    <property type="entry name" value="SDRFAMILY"/>
</dbReference>
<dbReference type="SUPFAM" id="SSF51735">
    <property type="entry name" value="NAD(P)-binding Rossmann-fold domains"/>
    <property type="match status" value="1"/>
</dbReference>
<dbReference type="PRINTS" id="PR00081">
    <property type="entry name" value="GDHRDH"/>
</dbReference>
<reference evidence="4" key="1">
    <citation type="journal article" date="2019" name="Int. J. Syst. Evol. Microbiol.">
        <title>The Global Catalogue of Microorganisms (GCM) 10K type strain sequencing project: providing services to taxonomists for standard genome sequencing and annotation.</title>
        <authorList>
            <consortium name="The Broad Institute Genomics Platform"/>
            <consortium name="The Broad Institute Genome Sequencing Center for Infectious Disease"/>
            <person name="Wu L."/>
            <person name="Ma J."/>
        </authorList>
    </citation>
    <scope>NUCLEOTIDE SEQUENCE [LARGE SCALE GENOMIC DNA]</scope>
    <source>
        <strain evidence="4">CGMCC 1.12286</strain>
    </source>
</reference>
<evidence type="ECO:0000313" key="4">
    <source>
        <dbReference type="Proteomes" id="UP001597079"/>
    </source>
</evidence>
<dbReference type="CDD" id="cd05233">
    <property type="entry name" value="SDR_c"/>
    <property type="match status" value="1"/>
</dbReference>
<comment type="similarity">
    <text evidence="1">Belongs to the short-chain dehydrogenases/reductases (SDR) family.</text>
</comment>
<dbReference type="RefSeq" id="WP_377941422.1">
    <property type="nucleotide sequence ID" value="NZ_JBHUCX010000013.1"/>
</dbReference>
<evidence type="ECO:0000256" key="2">
    <source>
        <dbReference type="ARBA" id="ARBA00023002"/>
    </source>
</evidence>
<sequence length="261" mass="28790">MRLAGKVALVTGAGTGIGKGTAIELARQGAYVAINYYGNETDAKDTKQQIEQIPGEAIIVQADVSDKNQIETMVKQVADRYHRIDILVNNAALQLNYDLLDYTDDLFDRMMYINLKGYWQCIQAVIPYMKEQRFGRIINIASVHAKRPTDFDAVYAMTKGGIKMLGRESAIELAKYGITVNTIEPGAVNVGKKGPKEARPIVPPEQAAKIQKKPNDMYKKFPLGRVGRPSDVAHLVCYIASDESEFMTGSSIRLDGGSMLL</sequence>
<keyword evidence="4" id="KW-1185">Reference proteome</keyword>
<dbReference type="PANTHER" id="PTHR42760:SF133">
    <property type="entry name" value="3-OXOACYL-[ACYL-CARRIER-PROTEIN] REDUCTASE"/>
    <property type="match status" value="1"/>
</dbReference>
<gene>
    <name evidence="3" type="ORF">ACFSB2_03930</name>
</gene>
<name>A0ABW4JC05_9BACL</name>
<evidence type="ECO:0000256" key="1">
    <source>
        <dbReference type="ARBA" id="ARBA00006484"/>
    </source>
</evidence>
<keyword evidence="2 3" id="KW-0560">Oxidoreductase</keyword>
<organism evidence="3 4">
    <name type="scientific">Alicyclobacillus fodiniaquatilis</name>
    <dbReference type="NCBI Taxonomy" id="1661150"/>
    <lineage>
        <taxon>Bacteria</taxon>
        <taxon>Bacillati</taxon>
        <taxon>Bacillota</taxon>
        <taxon>Bacilli</taxon>
        <taxon>Bacillales</taxon>
        <taxon>Alicyclobacillaceae</taxon>
        <taxon>Alicyclobacillus</taxon>
    </lineage>
</organism>
<dbReference type="InterPro" id="IPR036291">
    <property type="entry name" value="NAD(P)-bd_dom_sf"/>
</dbReference>
<dbReference type="InterPro" id="IPR002347">
    <property type="entry name" value="SDR_fam"/>
</dbReference>
<dbReference type="EC" id="1.1.1.-" evidence="3"/>
<dbReference type="EMBL" id="JBHUCX010000013">
    <property type="protein sequence ID" value="MFD1673857.1"/>
    <property type="molecule type" value="Genomic_DNA"/>
</dbReference>
<dbReference type="Proteomes" id="UP001597079">
    <property type="component" value="Unassembled WGS sequence"/>
</dbReference>
<comment type="caution">
    <text evidence="3">The sequence shown here is derived from an EMBL/GenBank/DDBJ whole genome shotgun (WGS) entry which is preliminary data.</text>
</comment>